<comment type="caution">
    <text evidence="16">The sequence shown here is derived from an EMBL/GenBank/DDBJ whole genome shotgun (WGS) entry which is preliminary data.</text>
</comment>
<dbReference type="CDD" id="cd18579">
    <property type="entry name" value="ABC_6TM_ABCC_D1"/>
    <property type="match status" value="1"/>
</dbReference>
<dbReference type="Gene3D" id="3.40.50.300">
    <property type="entry name" value="P-loop containing nucleotide triphosphate hydrolases"/>
    <property type="match status" value="2"/>
</dbReference>
<dbReference type="CDD" id="cd18580">
    <property type="entry name" value="ABC_6TM_ABCC_D2"/>
    <property type="match status" value="1"/>
</dbReference>
<feature type="transmembrane region" description="Helical" evidence="13">
    <location>
        <begin position="137"/>
        <end position="161"/>
    </location>
</feature>
<dbReference type="InterPro" id="IPR017871">
    <property type="entry name" value="ABC_transporter-like_CS"/>
</dbReference>
<comment type="similarity">
    <text evidence="2">Belongs to the ABC transporter superfamily. ABCC family. Conjugate transporter (TC 3.A.1.208) subfamily.</text>
</comment>
<dbReference type="Proteomes" id="UP000743370">
    <property type="component" value="Unassembled WGS sequence"/>
</dbReference>
<evidence type="ECO:0000259" key="14">
    <source>
        <dbReference type="PROSITE" id="PS50893"/>
    </source>
</evidence>
<evidence type="ECO:0000256" key="1">
    <source>
        <dbReference type="ARBA" id="ARBA00004141"/>
    </source>
</evidence>
<feature type="domain" description="ABC transmembrane type-1" evidence="15">
    <location>
        <begin position="311"/>
        <end position="591"/>
    </location>
</feature>
<keyword evidence="4" id="KW-0813">Transport</keyword>
<dbReference type="InterPro" id="IPR044746">
    <property type="entry name" value="ABCC_6TM_D1"/>
</dbReference>
<proteinExistence type="inferred from homology"/>
<dbReference type="FunFam" id="1.20.1560.10:FF:000002">
    <property type="entry name" value="ABC transporter C family member 5"/>
    <property type="match status" value="1"/>
</dbReference>
<accession>A0A8T0K946</accession>
<feature type="transmembrane region" description="Helical" evidence="13">
    <location>
        <begin position="426"/>
        <end position="444"/>
    </location>
</feature>
<feature type="transmembrane region" description="Helical" evidence="13">
    <location>
        <begin position="173"/>
        <end position="193"/>
    </location>
</feature>
<organism evidence="16 17">
    <name type="scientific">Phaseolus angularis</name>
    <name type="common">Azuki bean</name>
    <name type="synonym">Vigna angularis</name>
    <dbReference type="NCBI Taxonomy" id="3914"/>
    <lineage>
        <taxon>Eukaryota</taxon>
        <taxon>Viridiplantae</taxon>
        <taxon>Streptophyta</taxon>
        <taxon>Embryophyta</taxon>
        <taxon>Tracheophyta</taxon>
        <taxon>Spermatophyta</taxon>
        <taxon>Magnoliopsida</taxon>
        <taxon>eudicotyledons</taxon>
        <taxon>Gunneridae</taxon>
        <taxon>Pentapetalae</taxon>
        <taxon>rosids</taxon>
        <taxon>fabids</taxon>
        <taxon>Fabales</taxon>
        <taxon>Fabaceae</taxon>
        <taxon>Papilionoideae</taxon>
        <taxon>50 kb inversion clade</taxon>
        <taxon>NPAAA clade</taxon>
        <taxon>indigoferoid/millettioid clade</taxon>
        <taxon>Phaseoleae</taxon>
        <taxon>Vigna</taxon>
    </lineage>
</organism>
<feature type="transmembrane region" description="Helical" evidence="13">
    <location>
        <begin position="28"/>
        <end position="51"/>
    </location>
</feature>
<dbReference type="EC" id="7.6.2.2" evidence="3"/>
<keyword evidence="11 13" id="KW-0472">Membrane</keyword>
<feature type="transmembrane region" description="Helical" evidence="13">
    <location>
        <begin position="527"/>
        <end position="560"/>
    </location>
</feature>
<dbReference type="FunFam" id="3.40.50.300:FF:000508">
    <property type="entry name" value="ABC transporter C family member 5"/>
    <property type="match status" value="1"/>
</dbReference>
<dbReference type="PROSITE" id="PS50893">
    <property type="entry name" value="ABC_TRANSPORTER_2"/>
    <property type="match status" value="2"/>
</dbReference>
<dbReference type="PANTHER" id="PTHR24223">
    <property type="entry name" value="ATP-BINDING CASSETTE SUB-FAMILY C"/>
    <property type="match status" value="1"/>
</dbReference>
<keyword evidence="10 13" id="KW-1133">Transmembrane helix</keyword>
<feature type="transmembrane region" description="Helical" evidence="13">
    <location>
        <begin position="71"/>
        <end position="91"/>
    </location>
</feature>
<protein>
    <recommendedName>
        <fullName evidence="3">ABC-type xenobiotic transporter</fullName>
        <ecNumber evidence="3">7.6.2.2</ecNumber>
    </recommendedName>
</protein>
<evidence type="ECO:0000256" key="4">
    <source>
        <dbReference type="ARBA" id="ARBA00022448"/>
    </source>
</evidence>
<evidence type="ECO:0000256" key="12">
    <source>
        <dbReference type="ARBA" id="ARBA00034018"/>
    </source>
</evidence>
<evidence type="ECO:0000256" key="6">
    <source>
        <dbReference type="ARBA" id="ARBA00022737"/>
    </source>
</evidence>
<dbReference type="Pfam" id="PF00664">
    <property type="entry name" value="ABC_membrane"/>
    <property type="match status" value="2"/>
</dbReference>
<feature type="transmembrane region" description="Helical" evidence="13">
    <location>
        <begin position="103"/>
        <end position="125"/>
    </location>
</feature>
<evidence type="ECO:0000256" key="5">
    <source>
        <dbReference type="ARBA" id="ARBA00022692"/>
    </source>
</evidence>
<dbReference type="PROSITE" id="PS00211">
    <property type="entry name" value="ABC_TRANSPORTER_1"/>
    <property type="match status" value="1"/>
</dbReference>
<dbReference type="GO" id="GO:0016887">
    <property type="term" value="F:ATP hydrolysis activity"/>
    <property type="evidence" value="ECO:0007669"/>
    <property type="project" value="InterPro"/>
</dbReference>
<evidence type="ECO:0000256" key="9">
    <source>
        <dbReference type="ARBA" id="ARBA00022967"/>
    </source>
</evidence>
<evidence type="ECO:0000256" key="13">
    <source>
        <dbReference type="SAM" id="Phobius"/>
    </source>
</evidence>
<dbReference type="InterPro" id="IPR003439">
    <property type="entry name" value="ABC_transporter-like_ATP-bd"/>
</dbReference>
<evidence type="ECO:0000256" key="10">
    <source>
        <dbReference type="ARBA" id="ARBA00022989"/>
    </source>
</evidence>
<evidence type="ECO:0000313" key="16">
    <source>
        <dbReference type="EMBL" id="KAG2394745.1"/>
    </source>
</evidence>
<feature type="transmembrane region" description="Helical" evidence="13">
    <location>
        <begin position="450"/>
        <end position="471"/>
    </location>
</feature>
<dbReference type="Gene3D" id="1.20.1560.10">
    <property type="entry name" value="ABC transporter type 1, transmembrane domain"/>
    <property type="match status" value="2"/>
</dbReference>
<dbReference type="CDD" id="cd03250">
    <property type="entry name" value="ABCC_MRP_domain1"/>
    <property type="match status" value="1"/>
</dbReference>
<sequence>MMLLVSTLGSLALRHFGSSLLTYLVKPVFLHGFSSFLHLLLLVVLLVSLMWRKVAVGTRESSTKNITFAKAPLCSFLVSAINFLLFLVDYFCWYKNGWSEEKLATLLDFLLKTVAWGVAGVCLHMELFISRERRLPFFFRAWLVLYLVVSGYCFIVNFALYEEKHSALPLQSLVSDVFSVFVCLFFFYLELFVKSQGGVGDSTLQESLLDADSRDDVFEAKETKGSDTVTPYSNAGIFGLLTFSWIGPLITVGRKKPLDLEDVPQLDKRDSLIGAFPTFRDRLEAQCEAITTVDTLMLVKSLVFSSWKEIIFTAILALLNTLASFVGPYLIDGFVQFLNGQRKLEHEGLILVTAFFVAKLLECLTRRHWLFRLQQVGIRMRALLVTMIYNKILNLSCQSKHGHTTGEIINFMTVDAEKVGEFSWHLHDLWLVVLQVIVALLILYRNLGLASISGLVAILIVMWANIPLGSIQEKFHNKLMESKDARMKTTSEILRNMRILKLQGWEMKFLSNITQLRKIEQDWLKKVIYSLVMIIFVFWCAPAFVSVVTFGTSILVGIPLESGKILSTLATFQILQEPIYNLPETISMMAQTKVSLDRIASFLRLDEILFDVVEKLPQGSSNAAIEVVDGNFSWDSFTLQNINLRVFHGMRVAICGSVGSGKSTFLSCILGEVPKKSGILKVCGTKAYVAQSPWIQSSTIEDNILFGKDMERQRYEKVLEACCLKKDLDVLSFGDQTIIGERGINLSGGQKQRIQIARALYHDADIYLLDDVFSAVDAHTGSHLFQECLLNHLSSKTVVYVTHQVEFLPAADLILVMKDGKIIQSGKYDYLLKSGTDFMELVGAHKEALSALDSIDGGKASAITSTSKEDVRFVLSQGIEEKEVMKNEKNGGKDNKHDPKGQLIQEEEREKGRVGFAVYWKYVTTTYGGALVPLILCAEILFQVLQIGSNYWMAWATPISSDAEPTVGESALIFVYVALAIGSSICVLARATLVATTGYKTATSLFNNMHLCIFRAPMSFFDATPSGRILNRASTDQSAVDTDIPFQTGSLASSIVHLLGIVAVMSQVAWQVFIVFIPITAINIWYQQYYIPSARELSRLVGVCNAPVIQHFSETISGASTIRSFDQVPRFQQTNMKLMDGYSRPKFNNAAAMEWLCFRLDILSSITFAFCLIFLISIPHGFIDSGIAGLAVTYGLNLNITQSWMIWELCSMENKIISVERILHYLMKVRYAPHMPFVLHGFTCTFHGGLKTGIVGRTGSGKSTLIQTLFRIVEPTVGRIMIDGINISSIGLHDLRSRLSIIPQDPTMFEGTVRSNMDPLEEYTDEQIWEVCLITLLNINLHEFSLNIFRMDAAVCEDGENWSMGQRQLVCLGRVLLKKSKVLVLDEATASVDTATDNLIQQTLRQYFSDCTVITIAHRITSVIDSDMILLLNQGLIEEYDSPARLLEDNFSSFAQLVAEYTTRSNSRQKPLCYHRETLVAPAAAERNMPPPNPHASVSFIHVFFAKSKSLEQELFLRASLIKRVVPPWVVASQSVES</sequence>
<dbReference type="FunFam" id="1.20.1560.10:FF:000003">
    <property type="entry name" value="ABC transporter C family member 10"/>
    <property type="match status" value="1"/>
</dbReference>
<keyword evidence="9" id="KW-1278">Translocase</keyword>
<keyword evidence="5 13" id="KW-0812">Transmembrane</keyword>
<evidence type="ECO:0000256" key="3">
    <source>
        <dbReference type="ARBA" id="ARBA00012191"/>
    </source>
</evidence>
<evidence type="ECO:0000256" key="8">
    <source>
        <dbReference type="ARBA" id="ARBA00022840"/>
    </source>
</evidence>
<feature type="transmembrane region" description="Helical" evidence="13">
    <location>
        <begin position="310"/>
        <end position="331"/>
    </location>
</feature>
<name>A0A8T0K946_PHAAN</name>
<dbReference type="GO" id="GO:0005524">
    <property type="term" value="F:ATP binding"/>
    <property type="evidence" value="ECO:0007669"/>
    <property type="project" value="UniProtKB-KW"/>
</dbReference>
<evidence type="ECO:0000313" key="17">
    <source>
        <dbReference type="Proteomes" id="UP000743370"/>
    </source>
</evidence>
<dbReference type="InterPro" id="IPR003593">
    <property type="entry name" value="AAA+_ATPase"/>
</dbReference>
<feature type="domain" description="ABC transporter" evidence="14">
    <location>
        <begin position="1217"/>
        <end position="1459"/>
    </location>
</feature>
<dbReference type="GO" id="GO:0016020">
    <property type="term" value="C:membrane"/>
    <property type="evidence" value="ECO:0007669"/>
    <property type="project" value="UniProtKB-SubCell"/>
</dbReference>
<dbReference type="EMBL" id="JABFOF010000006">
    <property type="protein sequence ID" value="KAG2394745.1"/>
    <property type="molecule type" value="Genomic_DNA"/>
</dbReference>
<evidence type="ECO:0000259" key="15">
    <source>
        <dbReference type="PROSITE" id="PS50929"/>
    </source>
</evidence>
<reference evidence="16 17" key="1">
    <citation type="submission" date="2020-05" db="EMBL/GenBank/DDBJ databases">
        <title>Vigna angularis (adzuki bean) Var. LongXiaoDou No. 4 denovo assembly.</title>
        <authorList>
            <person name="Xiang H."/>
        </authorList>
    </citation>
    <scope>NUCLEOTIDE SEQUENCE [LARGE SCALE GENOMIC DNA]</scope>
    <source>
        <tissue evidence="16">Leaf</tissue>
    </source>
</reference>
<dbReference type="SUPFAM" id="SSF52540">
    <property type="entry name" value="P-loop containing nucleoside triphosphate hydrolases"/>
    <property type="match status" value="2"/>
</dbReference>
<dbReference type="GO" id="GO:0008559">
    <property type="term" value="F:ABC-type xenobiotic transporter activity"/>
    <property type="evidence" value="ECO:0007669"/>
    <property type="project" value="UniProtKB-EC"/>
</dbReference>
<dbReference type="FunFam" id="3.40.50.300:FF:000163">
    <property type="entry name" value="Multidrug resistance-associated protein member 4"/>
    <property type="match status" value="1"/>
</dbReference>
<dbReference type="SMART" id="SM00382">
    <property type="entry name" value="AAA"/>
    <property type="match status" value="2"/>
</dbReference>
<feature type="transmembrane region" description="Helical" evidence="13">
    <location>
        <begin position="1156"/>
        <end position="1178"/>
    </location>
</feature>
<keyword evidence="7" id="KW-0547">Nucleotide-binding</keyword>
<dbReference type="InterPro" id="IPR011527">
    <property type="entry name" value="ABC1_TM_dom"/>
</dbReference>
<evidence type="ECO:0000256" key="2">
    <source>
        <dbReference type="ARBA" id="ARBA00009726"/>
    </source>
</evidence>
<dbReference type="InterPro" id="IPR027417">
    <property type="entry name" value="P-loop_NTPase"/>
</dbReference>
<comment type="catalytic activity">
    <reaction evidence="12">
        <text>ATP + H2O + xenobioticSide 1 = ADP + phosphate + xenobioticSide 2.</text>
        <dbReference type="EC" id="7.6.2.2"/>
    </reaction>
</comment>
<dbReference type="InterPro" id="IPR050173">
    <property type="entry name" value="ABC_transporter_C-like"/>
</dbReference>
<dbReference type="SUPFAM" id="SSF90123">
    <property type="entry name" value="ABC transporter transmembrane region"/>
    <property type="match status" value="2"/>
</dbReference>
<dbReference type="InterPro" id="IPR036640">
    <property type="entry name" value="ABC1_TM_sf"/>
</dbReference>
<feature type="domain" description="ABC transmembrane type-1" evidence="15">
    <location>
        <begin position="934"/>
        <end position="1214"/>
    </location>
</feature>
<dbReference type="Pfam" id="PF00005">
    <property type="entry name" value="ABC_tran"/>
    <property type="match status" value="2"/>
</dbReference>
<feature type="domain" description="ABC transporter" evidence="14">
    <location>
        <begin position="603"/>
        <end position="844"/>
    </location>
</feature>
<dbReference type="CDD" id="cd03244">
    <property type="entry name" value="ABCC_MRP_domain2"/>
    <property type="match status" value="1"/>
</dbReference>
<gene>
    <name evidence="16" type="ORF">HKW66_Vig0078800</name>
</gene>
<keyword evidence="8" id="KW-0067">ATP-binding</keyword>
<dbReference type="InterPro" id="IPR044726">
    <property type="entry name" value="ABCC_6TM_D2"/>
</dbReference>
<keyword evidence="6" id="KW-0677">Repeat</keyword>
<dbReference type="PROSITE" id="PS50929">
    <property type="entry name" value="ABC_TM1F"/>
    <property type="match status" value="2"/>
</dbReference>
<dbReference type="PANTHER" id="PTHR24223:SF380">
    <property type="entry name" value="ABC-TYPE XENOBIOTIC TRANSPORTER"/>
    <property type="match status" value="1"/>
</dbReference>
<evidence type="ECO:0000256" key="7">
    <source>
        <dbReference type="ARBA" id="ARBA00022741"/>
    </source>
</evidence>
<evidence type="ECO:0000256" key="11">
    <source>
        <dbReference type="ARBA" id="ARBA00023136"/>
    </source>
</evidence>
<comment type="subcellular location">
    <subcellularLocation>
        <location evidence="1">Membrane</location>
        <topology evidence="1">Multi-pass membrane protein</topology>
    </subcellularLocation>
</comment>